<dbReference type="InterPro" id="IPR015421">
    <property type="entry name" value="PyrdxlP-dep_Trfase_major"/>
</dbReference>
<sequence>MFNHVDYYPGDPILGLNDLYNKDTRAEKVNLGVGVYYDEDGNLPLLDSVLKAEAERAKAPQARPYLPMSGLASYNTAVQRLLFGADSAAVTEGRIATIQSIGGSGALRVGAEFVKQYFPQSKVYVSKPTWGNHISIFEAAGLEVGEYPYYDAQTGGVKFDALLEAFKGYNKHDVVLLHPCCHNPTGVDLTPAQWDVLLDVVKERELLAFMDIAYQGFGDDFETDVYAIRKAEALGLSYFVSSSFSKNLSFYGERLGALSVVSATAEEKRLVFSQLQYIVRRLYSNPPCHPATIASDVLNSDELFALWTEEVAQMRVRIKEMRQRLFEVLTAKVPGRDFSYITAQRGMFSFSGLSPEQVARLASEFGIYLVSNGRMCVAGLNTKNIDYVANAFVAVLQD</sequence>
<dbReference type="PANTHER" id="PTHR11879">
    <property type="entry name" value="ASPARTATE AMINOTRANSFERASE"/>
    <property type="match status" value="1"/>
</dbReference>
<evidence type="ECO:0000256" key="2">
    <source>
        <dbReference type="ARBA" id="ARBA00007441"/>
    </source>
</evidence>
<evidence type="ECO:0000256" key="3">
    <source>
        <dbReference type="ARBA" id="ARBA00011738"/>
    </source>
</evidence>
<keyword evidence="5 7" id="KW-0808">Transferase</keyword>
<keyword evidence="4 7" id="KW-0032">Aminotransferase</keyword>
<dbReference type="InterPro" id="IPR004839">
    <property type="entry name" value="Aminotransferase_I/II_large"/>
</dbReference>
<dbReference type="EMBL" id="CP091512">
    <property type="protein sequence ID" value="UOO92981.1"/>
    <property type="molecule type" value="Genomic_DNA"/>
</dbReference>
<dbReference type="NCBIfam" id="NF006719">
    <property type="entry name" value="PRK09257.1"/>
    <property type="match status" value="1"/>
</dbReference>
<proteinExistence type="inferred from homology"/>
<organism evidence="9 10">
    <name type="scientific">Vitreoscilla stercoraria</name>
    <dbReference type="NCBI Taxonomy" id="61"/>
    <lineage>
        <taxon>Bacteria</taxon>
        <taxon>Pseudomonadati</taxon>
        <taxon>Pseudomonadota</taxon>
        <taxon>Betaproteobacteria</taxon>
        <taxon>Neisseriales</taxon>
        <taxon>Neisseriaceae</taxon>
        <taxon>Vitreoscilla</taxon>
    </lineage>
</organism>
<dbReference type="RefSeq" id="WP_019958104.1">
    <property type="nucleotide sequence ID" value="NZ_CP091512.1"/>
</dbReference>
<evidence type="ECO:0000256" key="6">
    <source>
        <dbReference type="ARBA" id="ARBA00022898"/>
    </source>
</evidence>
<comment type="similarity">
    <text evidence="2 7">Belongs to the class-I pyridoxal-phosphate-dependent aminotransferase family.</text>
</comment>
<dbReference type="GO" id="GO:0008483">
    <property type="term" value="F:transaminase activity"/>
    <property type="evidence" value="ECO:0007669"/>
    <property type="project" value="UniProtKB-KW"/>
</dbReference>
<gene>
    <name evidence="9" type="ORF">LVJ81_02785</name>
</gene>
<reference evidence="9" key="2">
    <citation type="journal article" date="2022" name="Res Sq">
        <title>Evolution of multicellular longitudinally dividing oral cavity symbionts (Neisseriaceae).</title>
        <authorList>
            <person name="Nyongesa S."/>
            <person name="Weber P."/>
            <person name="Bernet E."/>
            <person name="Pullido F."/>
            <person name="Nieckarz M."/>
            <person name="Delaby M."/>
            <person name="Nieves C."/>
            <person name="Viehboeck T."/>
            <person name="Krause N."/>
            <person name="Rivera-Millot A."/>
            <person name="Nakamura A."/>
            <person name="Vischer N."/>
            <person name="VanNieuwenhze M."/>
            <person name="Brun Y."/>
            <person name="Cava F."/>
            <person name="Bulgheresi S."/>
            <person name="Veyrier F."/>
        </authorList>
    </citation>
    <scope>NUCLEOTIDE SEQUENCE</scope>
    <source>
        <strain evidence="9">SAG 1488-6</strain>
    </source>
</reference>
<dbReference type="PROSITE" id="PS00105">
    <property type="entry name" value="AA_TRANSFER_CLASS_1"/>
    <property type="match status" value="1"/>
</dbReference>
<evidence type="ECO:0000259" key="8">
    <source>
        <dbReference type="Pfam" id="PF00155"/>
    </source>
</evidence>
<feature type="domain" description="Aminotransferase class I/classII large" evidence="8">
    <location>
        <begin position="27"/>
        <end position="392"/>
    </location>
</feature>
<dbReference type="Pfam" id="PF00155">
    <property type="entry name" value="Aminotran_1_2"/>
    <property type="match status" value="1"/>
</dbReference>
<dbReference type="InterPro" id="IPR015424">
    <property type="entry name" value="PyrdxlP-dep_Trfase"/>
</dbReference>
<dbReference type="InterPro" id="IPR000796">
    <property type="entry name" value="Asp_trans"/>
</dbReference>
<dbReference type="SUPFAM" id="SSF53383">
    <property type="entry name" value="PLP-dependent transferases"/>
    <property type="match status" value="1"/>
</dbReference>
<dbReference type="PANTHER" id="PTHR11879:SF37">
    <property type="entry name" value="AROMATIC-AMINO-ACID AMINOTRANSFERASE"/>
    <property type="match status" value="1"/>
</dbReference>
<evidence type="ECO:0000256" key="7">
    <source>
        <dbReference type="RuleBase" id="RU000481"/>
    </source>
</evidence>
<dbReference type="InterPro" id="IPR015422">
    <property type="entry name" value="PyrdxlP-dep_Trfase_small"/>
</dbReference>
<dbReference type="Gene3D" id="3.90.1150.10">
    <property type="entry name" value="Aspartate Aminotransferase, domain 1"/>
    <property type="match status" value="1"/>
</dbReference>
<dbReference type="Gene3D" id="3.40.640.10">
    <property type="entry name" value="Type I PLP-dependent aspartate aminotransferase-like (Major domain)"/>
    <property type="match status" value="1"/>
</dbReference>
<keyword evidence="10" id="KW-1185">Reference proteome</keyword>
<evidence type="ECO:0000313" key="10">
    <source>
        <dbReference type="Proteomes" id="UP000832034"/>
    </source>
</evidence>
<evidence type="ECO:0000256" key="1">
    <source>
        <dbReference type="ARBA" id="ARBA00001933"/>
    </source>
</evidence>
<protein>
    <recommendedName>
        <fullName evidence="7">Aminotransferase</fullName>
        <ecNumber evidence="7">2.6.1.-</ecNumber>
    </recommendedName>
</protein>
<keyword evidence="6" id="KW-0663">Pyridoxal phosphate</keyword>
<dbReference type="PRINTS" id="PR00799">
    <property type="entry name" value="TRANSAMINASE"/>
</dbReference>
<name>A0ABY4EB53_VITST</name>
<comment type="cofactor">
    <cofactor evidence="1 7">
        <name>pyridoxal 5'-phosphate</name>
        <dbReference type="ChEBI" id="CHEBI:597326"/>
    </cofactor>
</comment>
<dbReference type="Proteomes" id="UP000832034">
    <property type="component" value="Chromosome"/>
</dbReference>
<evidence type="ECO:0000256" key="4">
    <source>
        <dbReference type="ARBA" id="ARBA00022576"/>
    </source>
</evidence>
<accession>A0ABY4EB53</accession>
<dbReference type="EC" id="2.6.1.-" evidence="7"/>
<reference evidence="9" key="1">
    <citation type="submission" date="2021-12" db="EMBL/GenBank/DDBJ databases">
        <authorList>
            <person name="Veyrier F.J."/>
        </authorList>
    </citation>
    <scope>NUCLEOTIDE SEQUENCE</scope>
    <source>
        <strain evidence="9">SAG 1488-6</strain>
    </source>
</reference>
<evidence type="ECO:0000313" key="9">
    <source>
        <dbReference type="EMBL" id="UOO92981.1"/>
    </source>
</evidence>
<dbReference type="InterPro" id="IPR004838">
    <property type="entry name" value="NHTrfase_class1_PyrdxlP-BS"/>
</dbReference>
<dbReference type="CDD" id="cd00609">
    <property type="entry name" value="AAT_like"/>
    <property type="match status" value="1"/>
</dbReference>
<evidence type="ECO:0000256" key="5">
    <source>
        <dbReference type="ARBA" id="ARBA00022679"/>
    </source>
</evidence>
<comment type="subunit">
    <text evidence="3">Homodimer.</text>
</comment>